<dbReference type="PANTHER" id="PTHR48105">
    <property type="entry name" value="THIOREDOXIN REDUCTASE 1-RELATED-RELATED"/>
    <property type="match status" value="1"/>
</dbReference>
<evidence type="ECO:0000259" key="3">
    <source>
        <dbReference type="Pfam" id="PF07992"/>
    </source>
</evidence>
<accession>A0A2H0UI40</accession>
<gene>
    <name evidence="4" type="ORF">COU14_00885</name>
</gene>
<dbReference type="Pfam" id="PF07992">
    <property type="entry name" value="Pyr_redox_2"/>
    <property type="match status" value="1"/>
</dbReference>
<evidence type="ECO:0000313" key="4">
    <source>
        <dbReference type="EMBL" id="PIR86084.1"/>
    </source>
</evidence>
<feature type="domain" description="FAD/NAD(P)-binding" evidence="3">
    <location>
        <begin position="4"/>
        <end position="233"/>
    </location>
</feature>
<keyword evidence="1" id="KW-0285">Flavoprotein</keyword>
<evidence type="ECO:0000256" key="1">
    <source>
        <dbReference type="ARBA" id="ARBA00022630"/>
    </source>
</evidence>
<protein>
    <recommendedName>
        <fullName evidence="3">FAD/NAD(P)-binding domain-containing protein</fullName>
    </recommendedName>
</protein>
<dbReference type="Proteomes" id="UP000229612">
    <property type="component" value="Unassembled WGS sequence"/>
</dbReference>
<sequence length="240" mass="25175">MLHNLVIVGGGPAGLSAAINGASELDGVMLIESGRKSVSADGAVKHARQLGGQAIGSAAIENYLGFPKSITGASLMRLAEKQAIRLGTEIRCPERASSLELLPDGTKLIRTKEGGEYRTKAVILANGLSYRKLEAPGIKDLLNCGVQYGAPTFNPHKLGKCTICVVGGANSAGQAVLHLAQNPDATIKVLIRGTKTIEQQMSKYLIDRIKASANVEVLQGLSVVEALGNGKLERLVVENL</sequence>
<evidence type="ECO:0000256" key="2">
    <source>
        <dbReference type="ARBA" id="ARBA00023002"/>
    </source>
</evidence>
<keyword evidence="2" id="KW-0560">Oxidoreductase</keyword>
<dbReference type="GO" id="GO:0016491">
    <property type="term" value="F:oxidoreductase activity"/>
    <property type="evidence" value="ECO:0007669"/>
    <property type="project" value="UniProtKB-KW"/>
</dbReference>
<dbReference type="InterPro" id="IPR023753">
    <property type="entry name" value="FAD/NAD-binding_dom"/>
</dbReference>
<dbReference type="EMBL" id="PFBG01000011">
    <property type="protein sequence ID" value="PIR86084.1"/>
    <property type="molecule type" value="Genomic_DNA"/>
</dbReference>
<organism evidence="4 5">
    <name type="scientific">Candidatus Kaiserbacteria bacterium CG10_big_fil_rev_8_21_14_0_10_44_10</name>
    <dbReference type="NCBI Taxonomy" id="1974606"/>
    <lineage>
        <taxon>Bacteria</taxon>
        <taxon>Candidatus Kaiseribacteriota</taxon>
    </lineage>
</organism>
<dbReference type="SUPFAM" id="SSF51905">
    <property type="entry name" value="FAD/NAD(P)-binding domain"/>
    <property type="match status" value="1"/>
</dbReference>
<dbReference type="InterPro" id="IPR050097">
    <property type="entry name" value="Ferredoxin-NADP_redctase_2"/>
</dbReference>
<dbReference type="InterPro" id="IPR036188">
    <property type="entry name" value="FAD/NAD-bd_sf"/>
</dbReference>
<feature type="non-terminal residue" evidence="4">
    <location>
        <position position="240"/>
    </location>
</feature>
<dbReference type="Gene3D" id="3.50.50.60">
    <property type="entry name" value="FAD/NAD(P)-binding domain"/>
    <property type="match status" value="2"/>
</dbReference>
<comment type="caution">
    <text evidence="4">The sequence shown here is derived from an EMBL/GenBank/DDBJ whole genome shotgun (WGS) entry which is preliminary data.</text>
</comment>
<reference evidence="5" key="1">
    <citation type="submission" date="2017-09" db="EMBL/GenBank/DDBJ databases">
        <title>Depth-based differentiation of microbial function through sediment-hosted aquifers and enrichment of novel symbionts in the deep terrestrial subsurface.</title>
        <authorList>
            <person name="Probst A.J."/>
            <person name="Ladd B."/>
            <person name="Jarett J.K."/>
            <person name="Geller-Mcgrath D.E."/>
            <person name="Sieber C.M.K."/>
            <person name="Emerson J.B."/>
            <person name="Anantharaman K."/>
            <person name="Thomas B.C."/>
            <person name="Malmstrom R."/>
            <person name="Stieglmeier M."/>
            <person name="Klingl A."/>
            <person name="Woyke T."/>
            <person name="Ryan C.M."/>
            <person name="Banfield J.F."/>
        </authorList>
    </citation>
    <scope>NUCLEOTIDE SEQUENCE [LARGE SCALE GENOMIC DNA]</scope>
</reference>
<dbReference type="PRINTS" id="PR00469">
    <property type="entry name" value="PNDRDTASEII"/>
</dbReference>
<name>A0A2H0UI40_9BACT</name>
<dbReference type="AlphaFoldDB" id="A0A2H0UI40"/>
<dbReference type="PRINTS" id="PR00368">
    <property type="entry name" value="FADPNR"/>
</dbReference>
<evidence type="ECO:0000313" key="5">
    <source>
        <dbReference type="Proteomes" id="UP000229612"/>
    </source>
</evidence>
<proteinExistence type="predicted"/>